<dbReference type="AlphaFoldDB" id="A0A8J3XMF7"/>
<dbReference type="EMBL" id="BOOQ01000009">
    <property type="protein sequence ID" value="GII45171.1"/>
    <property type="molecule type" value="Genomic_DNA"/>
</dbReference>
<organism evidence="1 2">
    <name type="scientific">Planotetraspora silvatica</name>
    <dbReference type="NCBI Taxonomy" id="234614"/>
    <lineage>
        <taxon>Bacteria</taxon>
        <taxon>Bacillati</taxon>
        <taxon>Actinomycetota</taxon>
        <taxon>Actinomycetes</taxon>
        <taxon>Streptosporangiales</taxon>
        <taxon>Streptosporangiaceae</taxon>
        <taxon>Planotetraspora</taxon>
    </lineage>
</organism>
<reference evidence="1" key="1">
    <citation type="submission" date="2021-01" db="EMBL/GenBank/DDBJ databases">
        <title>Whole genome shotgun sequence of Planotetraspora silvatica NBRC 100141.</title>
        <authorList>
            <person name="Komaki H."/>
            <person name="Tamura T."/>
        </authorList>
    </citation>
    <scope>NUCLEOTIDE SEQUENCE</scope>
    <source>
        <strain evidence="1">NBRC 100141</strain>
    </source>
</reference>
<accession>A0A8J3XMF7</accession>
<evidence type="ECO:0000313" key="2">
    <source>
        <dbReference type="Proteomes" id="UP000644610"/>
    </source>
</evidence>
<comment type="caution">
    <text evidence="1">The sequence shown here is derived from an EMBL/GenBank/DDBJ whole genome shotgun (WGS) entry which is preliminary data.</text>
</comment>
<name>A0A8J3XMF7_9ACTN</name>
<dbReference type="Proteomes" id="UP000644610">
    <property type="component" value="Unassembled WGS sequence"/>
</dbReference>
<sequence>MLSRRKTVSRLSDIFVMSAPARYTAPTSGRSRPAAQCMNVLFPDPDGPIKAVKVPWGKVMETSRSATTEVGPVPKDLDTL</sequence>
<keyword evidence="2" id="KW-1185">Reference proteome</keyword>
<gene>
    <name evidence="1" type="ORF">Psi02_15950</name>
</gene>
<proteinExistence type="predicted"/>
<protein>
    <submittedName>
        <fullName evidence="1">Uncharacterized protein</fullName>
    </submittedName>
</protein>
<evidence type="ECO:0000313" key="1">
    <source>
        <dbReference type="EMBL" id="GII45171.1"/>
    </source>
</evidence>